<feature type="transmembrane region" description="Helical" evidence="1">
    <location>
        <begin position="368"/>
        <end position="389"/>
    </location>
</feature>
<proteinExistence type="predicted"/>
<organism evidence="2 3">
    <name type="scientific">Dietzia maris</name>
    <dbReference type="NCBI Taxonomy" id="37915"/>
    <lineage>
        <taxon>Bacteria</taxon>
        <taxon>Bacillati</taxon>
        <taxon>Actinomycetota</taxon>
        <taxon>Actinomycetes</taxon>
        <taxon>Mycobacteriales</taxon>
        <taxon>Dietziaceae</taxon>
        <taxon>Dietzia</taxon>
    </lineage>
</organism>
<gene>
    <name evidence="2" type="primary">wzy</name>
    <name evidence="2" type="ORF">R3P82_05700</name>
</gene>
<feature type="transmembrane region" description="Helical" evidence="1">
    <location>
        <begin position="418"/>
        <end position="440"/>
    </location>
</feature>
<feature type="transmembrane region" description="Helical" evidence="1">
    <location>
        <begin position="249"/>
        <end position="267"/>
    </location>
</feature>
<dbReference type="Pfam" id="PF14296">
    <property type="entry name" value="O-ag_pol_Wzy"/>
    <property type="match status" value="1"/>
</dbReference>
<dbReference type="RefSeq" id="WP_317469382.1">
    <property type="nucleotide sequence ID" value="NZ_JAWLKJ010000001.1"/>
</dbReference>
<name>A0AAE4U261_9ACTN</name>
<comment type="caution">
    <text evidence="2">The sequence shown here is derived from an EMBL/GenBank/DDBJ whole genome shotgun (WGS) entry which is preliminary data.</text>
</comment>
<protein>
    <submittedName>
        <fullName evidence="2">O-antigen polysaccharide polymerase Wzy</fullName>
    </submittedName>
</protein>
<feature type="transmembrane region" description="Helical" evidence="1">
    <location>
        <begin position="184"/>
        <end position="204"/>
    </location>
</feature>
<dbReference type="Proteomes" id="UP001185873">
    <property type="component" value="Unassembled WGS sequence"/>
</dbReference>
<feature type="transmembrane region" description="Helical" evidence="1">
    <location>
        <begin position="211"/>
        <end position="237"/>
    </location>
</feature>
<accession>A0AAE4U261</accession>
<feature type="transmembrane region" description="Helical" evidence="1">
    <location>
        <begin position="288"/>
        <end position="307"/>
    </location>
</feature>
<evidence type="ECO:0000313" key="2">
    <source>
        <dbReference type="EMBL" id="MDV6298601.1"/>
    </source>
</evidence>
<feature type="transmembrane region" description="Helical" evidence="1">
    <location>
        <begin position="137"/>
        <end position="164"/>
    </location>
</feature>
<feature type="transmembrane region" description="Helical" evidence="1">
    <location>
        <begin position="396"/>
        <end position="412"/>
    </location>
</feature>
<feature type="transmembrane region" description="Helical" evidence="1">
    <location>
        <begin position="50"/>
        <end position="72"/>
    </location>
</feature>
<evidence type="ECO:0000313" key="3">
    <source>
        <dbReference type="Proteomes" id="UP001185873"/>
    </source>
</evidence>
<sequence length="466" mass="49343">MINLACMAIAFGAYSYGDAISVRPMATLSTILVAVMLASHAVIQPRGVWSVQFVCIVVASIFHFSALPEIVLTGASSSQIIGRWVGQEVVSSSIALAVLLQSALSLGLAIASSDVRPAEVNDGLGPNQSATTSAGRAIVSVGFVFGVGGLLIWSAFALQAGLSLTSDYLDYLAAARGTNVPVQLSYYLIGIGLVLSAVGSRLFVSRLLVALFVLFSLYAFPLGLRGEILFPLMAYMAVRVYRRDSPRPVATVAIGVLVLLATAVVAITRTGQGSVTVDLILNSPRLALAELGGSLYVFVVTAGWHIVAGESYAGGVTYLGPFLVAWNRYVLRTVAPEEGLESWILSNRIAAEEGQIGGSIYAESFHNFGVWGSLLFLASIGIVLGLLASRGKTGEWTLAWIGIAVLAFQFHVRNSAATIPTVLVFSAVALAAAWVLAILLRTHERPTRLPRDVGLTPETPRRKVLR</sequence>
<dbReference type="EMBL" id="JAWLKJ010000001">
    <property type="protein sequence ID" value="MDV6298601.1"/>
    <property type="molecule type" value="Genomic_DNA"/>
</dbReference>
<dbReference type="InterPro" id="IPR029468">
    <property type="entry name" value="O-ag_pol_Wzy"/>
</dbReference>
<reference evidence="2" key="1">
    <citation type="submission" date="2023-10" db="EMBL/GenBank/DDBJ databases">
        <title>Development of a sustainable strategy for remediation of hydrocarbon-contaminated territories based on the waste exchange concept.</title>
        <authorList>
            <person name="Krivoruchko A."/>
        </authorList>
    </citation>
    <scope>NUCLEOTIDE SEQUENCE</scope>
    <source>
        <strain evidence="2">IEGM 1175</strain>
    </source>
</reference>
<keyword evidence="1" id="KW-1133">Transmembrane helix</keyword>
<keyword evidence="1" id="KW-0472">Membrane</keyword>
<dbReference type="AlphaFoldDB" id="A0AAE4U261"/>
<feature type="transmembrane region" description="Helical" evidence="1">
    <location>
        <begin position="25"/>
        <end position="43"/>
    </location>
</feature>
<evidence type="ECO:0000256" key="1">
    <source>
        <dbReference type="SAM" id="Phobius"/>
    </source>
</evidence>
<keyword evidence="1" id="KW-0812">Transmembrane</keyword>